<organism evidence="1 2">
    <name type="scientific">Bauhinia variegata</name>
    <name type="common">Purple orchid tree</name>
    <name type="synonym">Phanera variegata</name>
    <dbReference type="NCBI Taxonomy" id="167791"/>
    <lineage>
        <taxon>Eukaryota</taxon>
        <taxon>Viridiplantae</taxon>
        <taxon>Streptophyta</taxon>
        <taxon>Embryophyta</taxon>
        <taxon>Tracheophyta</taxon>
        <taxon>Spermatophyta</taxon>
        <taxon>Magnoliopsida</taxon>
        <taxon>eudicotyledons</taxon>
        <taxon>Gunneridae</taxon>
        <taxon>Pentapetalae</taxon>
        <taxon>rosids</taxon>
        <taxon>fabids</taxon>
        <taxon>Fabales</taxon>
        <taxon>Fabaceae</taxon>
        <taxon>Cercidoideae</taxon>
        <taxon>Cercideae</taxon>
        <taxon>Bauhiniinae</taxon>
        <taxon>Bauhinia</taxon>
    </lineage>
</organism>
<accession>A0ACB9KLI6</accession>
<keyword evidence="2" id="KW-1185">Reference proteome</keyword>
<evidence type="ECO:0000313" key="2">
    <source>
        <dbReference type="Proteomes" id="UP000828941"/>
    </source>
</evidence>
<reference evidence="1 2" key="1">
    <citation type="journal article" date="2022" name="DNA Res.">
        <title>Chromosomal-level genome assembly of the orchid tree Bauhinia variegata (Leguminosae; Cercidoideae) supports the allotetraploid origin hypothesis of Bauhinia.</title>
        <authorList>
            <person name="Zhong Y."/>
            <person name="Chen Y."/>
            <person name="Zheng D."/>
            <person name="Pang J."/>
            <person name="Liu Y."/>
            <person name="Luo S."/>
            <person name="Meng S."/>
            <person name="Qian L."/>
            <person name="Wei D."/>
            <person name="Dai S."/>
            <person name="Zhou R."/>
        </authorList>
    </citation>
    <scope>NUCLEOTIDE SEQUENCE [LARGE SCALE GENOMIC DNA]</scope>
    <source>
        <strain evidence="1">BV-YZ2020</strain>
    </source>
</reference>
<gene>
    <name evidence="1" type="ORF">L6164_037887</name>
</gene>
<dbReference type="EMBL" id="CM039439">
    <property type="protein sequence ID" value="KAI4298035.1"/>
    <property type="molecule type" value="Genomic_DNA"/>
</dbReference>
<name>A0ACB9KLI6_BAUVA</name>
<dbReference type="Proteomes" id="UP000828941">
    <property type="component" value="Chromosome 14"/>
</dbReference>
<sequence length="120" mass="13508">MLYLVGIRDSGVPVSYGWRSRRRGTVASGLLVGTTGRLGCSIEGGGKRRIFAIFNYVNQRLLRPVHDWLMQVLRRLPMDEQVYPGRRFMSYAVLGDDVVIADQEVASVYEKARNLLAFSA</sequence>
<comment type="caution">
    <text evidence="1">The sequence shown here is derived from an EMBL/GenBank/DDBJ whole genome shotgun (WGS) entry which is preliminary data.</text>
</comment>
<protein>
    <submittedName>
        <fullName evidence="1">Uncharacterized protein</fullName>
    </submittedName>
</protein>
<proteinExistence type="predicted"/>
<evidence type="ECO:0000313" key="1">
    <source>
        <dbReference type="EMBL" id="KAI4298035.1"/>
    </source>
</evidence>